<dbReference type="EMBL" id="MU006793">
    <property type="protein sequence ID" value="KAF2637446.1"/>
    <property type="molecule type" value="Genomic_DNA"/>
</dbReference>
<accession>A0A6A6RPZ6</accession>
<organism evidence="1 2">
    <name type="scientific">Massarina eburnea CBS 473.64</name>
    <dbReference type="NCBI Taxonomy" id="1395130"/>
    <lineage>
        <taxon>Eukaryota</taxon>
        <taxon>Fungi</taxon>
        <taxon>Dikarya</taxon>
        <taxon>Ascomycota</taxon>
        <taxon>Pezizomycotina</taxon>
        <taxon>Dothideomycetes</taxon>
        <taxon>Pleosporomycetidae</taxon>
        <taxon>Pleosporales</taxon>
        <taxon>Massarineae</taxon>
        <taxon>Massarinaceae</taxon>
        <taxon>Massarina</taxon>
    </lineage>
</organism>
<keyword evidence="2" id="KW-1185">Reference proteome</keyword>
<protein>
    <submittedName>
        <fullName evidence="1">Uncharacterized protein</fullName>
    </submittedName>
</protein>
<sequence length="71" mass="7910">MRAAVHPTRLILHHCIVMLRSIESVRASVRASVVGRQDNARYSRELRYSSEMIVDLSSEGVGVGRVMLCAL</sequence>
<evidence type="ECO:0000313" key="2">
    <source>
        <dbReference type="Proteomes" id="UP000799753"/>
    </source>
</evidence>
<name>A0A6A6RPZ6_9PLEO</name>
<dbReference type="Proteomes" id="UP000799753">
    <property type="component" value="Unassembled WGS sequence"/>
</dbReference>
<reference evidence="1" key="1">
    <citation type="journal article" date="2020" name="Stud. Mycol.">
        <title>101 Dothideomycetes genomes: a test case for predicting lifestyles and emergence of pathogens.</title>
        <authorList>
            <person name="Haridas S."/>
            <person name="Albert R."/>
            <person name="Binder M."/>
            <person name="Bloem J."/>
            <person name="Labutti K."/>
            <person name="Salamov A."/>
            <person name="Andreopoulos B."/>
            <person name="Baker S."/>
            <person name="Barry K."/>
            <person name="Bills G."/>
            <person name="Bluhm B."/>
            <person name="Cannon C."/>
            <person name="Castanera R."/>
            <person name="Culley D."/>
            <person name="Daum C."/>
            <person name="Ezra D."/>
            <person name="Gonzalez J."/>
            <person name="Henrissat B."/>
            <person name="Kuo A."/>
            <person name="Liang C."/>
            <person name="Lipzen A."/>
            <person name="Lutzoni F."/>
            <person name="Magnuson J."/>
            <person name="Mondo S."/>
            <person name="Nolan M."/>
            <person name="Ohm R."/>
            <person name="Pangilinan J."/>
            <person name="Park H.-J."/>
            <person name="Ramirez L."/>
            <person name="Alfaro M."/>
            <person name="Sun H."/>
            <person name="Tritt A."/>
            <person name="Yoshinaga Y."/>
            <person name="Zwiers L.-H."/>
            <person name="Turgeon B."/>
            <person name="Goodwin S."/>
            <person name="Spatafora J."/>
            <person name="Crous P."/>
            <person name="Grigoriev I."/>
        </authorList>
    </citation>
    <scope>NUCLEOTIDE SEQUENCE</scope>
    <source>
        <strain evidence="1">CBS 473.64</strain>
    </source>
</reference>
<dbReference type="AlphaFoldDB" id="A0A6A6RPZ6"/>
<evidence type="ECO:0000313" key="1">
    <source>
        <dbReference type="EMBL" id="KAF2637446.1"/>
    </source>
</evidence>
<gene>
    <name evidence="1" type="ORF">P280DRAFT_103730</name>
</gene>
<proteinExistence type="predicted"/>